<name>A0ACC0A915_CATRO</name>
<evidence type="ECO:0000313" key="2">
    <source>
        <dbReference type="Proteomes" id="UP001060085"/>
    </source>
</evidence>
<proteinExistence type="predicted"/>
<protein>
    <submittedName>
        <fullName evidence="1">Uncharacterized protein</fullName>
    </submittedName>
</protein>
<sequence length="190" mass="22080">MHMVLILPKWQRKHGLLLEDEPLLLYPDVEEDDDDDDDANADYDVLSTCDNNDDNDEEDDINTLIHQGTHMPSSGSSKQASKMTSKFISKLISHLVTHNPEIPISKSYPRRPSIISGRFCVKWQEYTLSFSHVLVVYKDNGTRPDAYVADIYLRETYRRTYQSNFYPVGHENFWKDAPYNLAFYPPNMNN</sequence>
<gene>
    <name evidence="1" type="ORF">M9H77_25462</name>
</gene>
<reference evidence="2" key="1">
    <citation type="journal article" date="2023" name="Nat. Plants">
        <title>Single-cell RNA sequencing provides a high-resolution roadmap for understanding the multicellular compartmentation of specialized metabolism.</title>
        <authorList>
            <person name="Sun S."/>
            <person name="Shen X."/>
            <person name="Li Y."/>
            <person name="Li Y."/>
            <person name="Wang S."/>
            <person name="Li R."/>
            <person name="Zhang H."/>
            <person name="Shen G."/>
            <person name="Guo B."/>
            <person name="Wei J."/>
            <person name="Xu J."/>
            <person name="St-Pierre B."/>
            <person name="Chen S."/>
            <person name="Sun C."/>
        </authorList>
    </citation>
    <scope>NUCLEOTIDE SEQUENCE [LARGE SCALE GENOMIC DNA]</scope>
</reference>
<dbReference type="EMBL" id="CM044706">
    <property type="protein sequence ID" value="KAI5656669.1"/>
    <property type="molecule type" value="Genomic_DNA"/>
</dbReference>
<evidence type="ECO:0000313" key="1">
    <source>
        <dbReference type="EMBL" id="KAI5656669.1"/>
    </source>
</evidence>
<keyword evidence="2" id="KW-1185">Reference proteome</keyword>
<comment type="caution">
    <text evidence="1">The sequence shown here is derived from an EMBL/GenBank/DDBJ whole genome shotgun (WGS) entry which is preliminary data.</text>
</comment>
<accession>A0ACC0A915</accession>
<dbReference type="Proteomes" id="UP001060085">
    <property type="component" value="Linkage Group LG06"/>
</dbReference>
<organism evidence="1 2">
    <name type="scientific">Catharanthus roseus</name>
    <name type="common">Madagascar periwinkle</name>
    <name type="synonym">Vinca rosea</name>
    <dbReference type="NCBI Taxonomy" id="4058"/>
    <lineage>
        <taxon>Eukaryota</taxon>
        <taxon>Viridiplantae</taxon>
        <taxon>Streptophyta</taxon>
        <taxon>Embryophyta</taxon>
        <taxon>Tracheophyta</taxon>
        <taxon>Spermatophyta</taxon>
        <taxon>Magnoliopsida</taxon>
        <taxon>eudicotyledons</taxon>
        <taxon>Gunneridae</taxon>
        <taxon>Pentapetalae</taxon>
        <taxon>asterids</taxon>
        <taxon>lamiids</taxon>
        <taxon>Gentianales</taxon>
        <taxon>Apocynaceae</taxon>
        <taxon>Rauvolfioideae</taxon>
        <taxon>Vinceae</taxon>
        <taxon>Catharanthinae</taxon>
        <taxon>Catharanthus</taxon>
    </lineage>
</organism>